<sequence length="474" mass="54697">MGMKKRVFRKVIGEFFSTRKIVIPLLLFLMLAVSGCRQATADYRAETKKQKDERMQWWRRARFGMFIHWGLYAIPAGEWNGNTSHAEWIRHTAKIPLEEYEKLGAQFNPVKFDADKWVFCAKDAGMKYIVITSKHHDGFCLWDSNVTEYDVIDHTPFDRDILAELSDACKKHDIPLCFYHSIMDWHHPDYLPRRKWENRSAEEADLQRYIAYMKAQLKELVDRYDPAVLWFDGEWEDTWTHEEGLKLYDYVRSLKPDIIINNRVDKGRPGMKGMTLEGNFAGDFGTPEQEVPETGFEGVDWESCITMNRHWGWNKNDKDFKSGEYLIRQLVEITSKGGNYLLNVGPKADGSFPQESIKRLEQIGDWMDINGESIYGTTASPFGHLACGRCTAKIKSRSAVLYLHVFDWPTDGRLHIPGLRNKIKEAYLLDGGKKLETISNSRGVTVLVPDEPKNKIDTVVVLKVSGKLELENAD</sequence>
<evidence type="ECO:0000313" key="10">
    <source>
        <dbReference type="Proteomes" id="UP000188181"/>
    </source>
</evidence>
<accession>A0A1Q2MGX8</accession>
<dbReference type="Proteomes" id="UP000188181">
    <property type="component" value="Chromosome"/>
</dbReference>
<dbReference type="Pfam" id="PF01120">
    <property type="entry name" value="Alpha_L_fucos"/>
    <property type="match status" value="1"/>
</dbReference>
<dbReference type="KEGG" id="pbas:SMSP2_02320"/>
<keyword evidence="6" id="KW-0326">Glycosidase</keyword>
<evidence type="ECO:0000256" key="5">
    <source>
        <dbReference type="ARBA" id="ARBA00022801"/>
    </source>
</evidence>
<dbReference type="PIRSF" id="PIRSF001092">
    <property type="entry name" value="Alpha-L-fucosidase"/>
    <property type="match status" value="1"/>
</dbReference>
<dbReference type="GO" id="GO:0004560">
    <property type="term" value="F:alpha-L-fucosidase activity"/>
    <property type="evidence" value="ECO:0007669"/>
    <property type="project" value="InterPro"/>
</dbReference>
<gene>
    <name evidence="9" type="ORF">SMSP2_02320</name>
</gene>
<reference evidence="10" key="1">
    <citation type="submission" date="2017-02" db="EMBL/GenBank/DDBJ databases">
        <title>Comparative genomics and description of representatives of a novel lineage of planctomycetes thriving in anoxic sediments.</title>
        <authorList>
            <person name="Spring S."/>
            <person name="Bunk B."/>
            <person name="Sproer C."/>
        </authorList>
    </citation>
    <scope>NUCLEOTIDE SEQUENCE [LARGE SCALE GENOMIC DNA]</scope>
    <source>
        <strain evidence="10">SM-Chi-D1</strain>
    </source>
</reference>
<dbReference type="PANTHER" id="PTHR10030">
    <property type="entry name" value="ALPHA-L-FUCOSIDASE"/>
    <property type="match status" value="1"/>
</dbReference>
<evidence type="ECO:0000256" key="3">
    <source>
        <dbReference type="ARBA" id="ARBA00012662"/>
    </source>
</evidence>
<dbReference type="GO" id="GO:0016139">
    <property type="term" value="P:glycoside catabolic process"/>
    <property type="evidence" value="ECO:0007669"/>
    <property type="project" value="TreeGrafter"/>
</dbReference>
<dbReference type="EMBL" id="CP019646">
    <property type="protein sequence ID" value="AQQ71941.1"/>
    <property type="molecule type" value="Genomic_DNA"/>
</dbReference>
<keyword evidence="4" id="KW-0732">Signal</keyword>
<dbReference type="EC" id="3.2.1.51" evidence="3"/>
<evidence type="ECO:0000313" key="9">
    <source>
        <dbReference type="EMBL" id="AQQ71941.1"/>
    </source>
</evidence>
<evidence type="ECO:0000256" key="1">
    <source>
        <dbReference type="ARBA" id="ARBA00004071"/>
    </source>
</evidence>
<evidence type="ECO:0000256" key="6">
    <source>
        <dbReference type="ARBA" id="ARBA00023295"/>
    </source>
</evidence>
<dbReference type="RefSeq" id="WP_222566340.1">
    <property type="nucleotide sequence ID" value="NZ_CP019646.1"/>
</dbReference>
<feature type="site" description="May be important for catalysis" evidence="7">
    <location>
        <position position="304"/>
    </location>
</feature>
<proteinExistence type="inferred from homology"/>
<dbReference type="GO" id="GO:0006004">
    <property type="term" value="P:fucose metabolic process"/>
    <property type="evidence" value="ECO:0007669"/>
    <property type="project" value="InterPro"/>
</dbReference>
<dbReference type="PANTHER" id="PTHR10030:SF37">
    <property type="entry name" value="ALPHA-L-FUCOSIDASE-RELATED"/>
    <property type="match status" value="1"/>
</dbReference>
<dbReference type="SUPFAM" id="SSF51445">
    <property type="entry name" value="(Trans)glycosidases"/>
    <property type="match status" value="1"/>
</dbReference>
<comment type="function">
    <text evidence="1">Alpha-L-fucosidase is responsible for hydrolyzing the alpha-1,6-linked fucose joined to the reducing-end N-acetylglucosamine of the carbohydrate moieties of glycoproteins.</text>
</comment>
<dbReference type="InterPro" id="IPR000933">
    <property type="entry name" value="Glyco_hydro_29"/>
</dbReference>
<dbReference type="InterPro" id="IPR017853">
    <property type="entry name" value="GH"/>
</dbReference>
<dbReference type="InterPro" id="IPR057739">
    <property type="entry name" value="Glyco_hydro_29_N"/>
</dbReference>
<evidence type="ECO:0000259" key="8">
    <source>
        <dbReference type="Pfam" id="PF01120"/>
    </source>
</evidence>
<comment type="similarity">
    <text evidence="2">Belongs to the glycosyl hydrolase 29 family.</text>
</comment>
<keyword evidence="5" id="KW-0378">Hydrolase</keyword>
<dbReference type="InterPro" id="IPR016286">
    <property type="entry name" value="FUC_metazoa-typ"/>
</dbReference>
<feature type="domain" description="Glycoside hydrolase family 29 N-terminal" evidence="8">
    <location>
        <begin position="36"/>
        <end position="372"/>
    </location>
</feature>
<dbReference type="Gene3D" id="2.60.40.1180">
    <property type="entry name" value="Golgi alpha-mannosidase II"/>
    <property type="match status" value="1"/>
</dbReference>
<dbReference type="AlphaFoldDB" id="A0A1Q2MGX8"/>
<dbReference type="PRINTS" id="PR00741">
    <property type="entry name" value="GLHYDRLASE29"/>
</dbReference>
<evidence type="ECO:0000256" key="2">
    <source>
        <dbReference type="ARBA" id="ARBA00007951"/>
    </source>
</evidence>
<protein>
    <recommendedName>
        <fullName evidence="3">alpha-L-fucosidase</fullName>
        <ecNumber evidence="3">3.2.1.51</ecNumber>
    </recommendedName>
</protein>
<dbReference type="InterPro" id="IPR013780">
    <property type="entry name" value="Glyco_hydro_b"/>
</dbReference>
<keyword evidence="10" id="KW-1185">Reference proteome</keyword>
<dbReference type="SMART" id="SM00812">
    <property type="entry name" value="Alpha_L_fucos"/>
    <property type="match status" value="1"/>
</dbReference>
<evidence type="ECO:0000256" key="4">
    <source>
        <dbReference type="ARBA" id="ARBA00022729"/>
    </source>
</evidence>
<dbReference type="Gene3D" id="3.20.20.80">
    <property type="entry name" value="Glycosidases"/>
    <property type="match status" value="1"/>
</dbReference>
<dbReference type="STRING" id="1851148.SMSP2_02320"/>
<organism evidence="9 10">
    <name type="scientific">Limihaloglobus sulfuriphilus</name>
    <dbReference type="NCBI Taxonomy" id="1851148"/>
    <lineage>
        <taxon>Bacteria</taxon>
        <taxon>Pseudomonadati</taxon>
        <taxon>Planctomycetota</taxon>
        <taxon>Phycisphaerae</taxon>
        <taxon>Sedimentisphaerales</taxon>
        <taxon>Sedimentisphaeraceae</taxon>
        <taxon>Limihaloglobus</taxon>
    </lineage>
</organism>
<evidence type="ECO:0000256" key="7">
    <source>
        <dbReference type="PIRSR" id="PIRSR001092-1"/>
    </source>
</evidence>
<name>A0A1Q2MGX8_9BACT</name>
<dbReference type="GO" id="GO:0005764">
    <property type="term" value="C:lysosome"/>
    <property type="evidence" value="ECO:0007669"/>
    <property type="project" value="TreeGrafter"/>
</dbReference>